<evidence type="ECO:0000313" key="3">
    <source>
        <dbReference type="Proteomes" id="UP000789396"/>
    </source>
</evidence>
<dbReference type="AlphaFoldDB" id="A0A9N9JZL5"/>
<organism evidence="2 3">
    <name type="scientific">Racocetra fulgida</name>
    <dbReference type="NCBI Taxonomy" id="60492"/>
    <lineage>
        <taxon>Eukaryota</taxon>
        <taxon>Fungi</taxon>
        <taxon>Fungi incertae sedis</taxon>
        <taxon>Mucoromycota</taxon>
        <taxon>Glomeromycotina</taxon>
        <taxon>Glomeromycetes</taxon>
        <taxon>Diversisporales</taxon>
        <taxon>Gigasporaceae</taxon>
        <taxon>Racocetra</taxon>
    </lineage>
</organism>
<proteinExistence type="predicted"/>
<keyword evidence="1" id="KW-0175">Coiled coil</keyword>
<evidence type="ECO:0000256" key="1">
    <source>
        <dbReference type="SAM" id="Coils"/>
    </source>
</evidence>
<feature type="non-terminal residue" evidence="2">
    <location>
        <position position="320"/>
    </location>
</feature>
<dbReference type="EMBL" id="CAJVPZ010070399">
    <property type="protein sequence ID" value="CAG8799774.1"/>
    <property type="molecule type" value="Genomic_DNA"/>
</dbReference>
<sequence length="320" mass="37937">FYQQHADKFDYAHLRDDLSQKYNACNDALTLLSEDVLYDRLNPNQFSARVEEIQKSIKDFCITFYTNWIPELGKLTIYNDILDNMNQILDNLRNNLLDLDKANELLIGSVKNKIENDYSQIVENFKNMQDCGYKEEFEKLRQLLTNYSNMTNLITKSLEYPRMLYDLNLESDKLINRFINDWNGIKEKIGADYDDDDEISKVDKFIDNKLKNNQNKFAAFGALSVNWNKFTERLESIKHKIREKFSISQNNWNFKTEKYKENSNCSKSLEEAKQLYITIENCFTLDFFEGALKLQSLEVNLDKILAYMEELYNVEIKQEE</sequence>
<evidence type="ECO:0000313" key="2">
    <source>
        <dbReference type="EMBL" id="CAG8799774.1"/>
    </source>
</evidence>
<reference evidence="2" key="1">
    <citation type="submission" date="2021-06" db="EMBL/GenBank/DDBJ databases">
        <authorList>
            <person name="Kallberg Y."/>
            <person name="Tangrot J."/>
            <person name="Rosling A."/>
        </authorList>
    </citation>
    <scope>NUCLEOTIDE SEQUENCE</scope>
    <source>
        <strain evidence="2">IN212</strain>
    </source>
</reference>
<feature type="coiled-coil region" evidence="1">
    <location>
        <begin position="75"/>
        <end position="102"/>
    </location>
</feature>
<feature type="non-terminal residue" evidence="2">
    <location>
        <position position="1"/>
    </location>
</feature>
<dbReference type="Proteomes" id="UP000789396">
    <property type="component" value="Unassembled WGS sequence"/>
</dbReference>
<protein>
    <submittedName>
        <fullName evidence="2">380_t:CDS:1</fullName>
    </submittedName>
</protein>
<comment type="caution">
    <text evidence="2">The sequence shown here is derived from an EMBL/GenBank/DDBJ whole genome shotgun (WGS) entry which is preliminary data.</text>
</comment>
<accession>A0A9N9JZL5</accession>
<dbReference type="OrthoDB" id="2486309at2759"/>
<keyword evidence="3" id="KW-1185">Reference proteome</keyword>
<name>A0A9N9JZL5_9GLOM</name>
<gene>
    <name evidence="2" type="ORF">RFULGI_LOCUS17607</name>
</gene>